<dbReference type="Gene3D" id="2.60.120.620">
    <property type="entry name" value="q2cbj1_9rhob like domain"/>
    <property type="match status" value="1"/>
</dbReference>
<evidence type="ECO:0008006" key="4">
    <source>
        <dbReference type="Google" id="ProtNLM"/>
    </source>
</evidence>
<comment type="cofactor">
    <cofactor evidence="1">
        <name>Fe cation</name>
        <dbReference type="ChEBI" id="CHEBI:24875"/>
    </cofactor>
</comment>
<dbReference type="Pfam" id="PF05721">
    <property type="entry name" value="PhyH"/>
    <property type="match status" value="1"/>
</dbReference>
<sequence>MSGGAMRGRSPRPRSYSPNIDGRPARHISRSESSDSSWDENYETGREDDLNTMLFPFTKSDAVLFLKCLTFSVFATISLLSYTNGDDVTCLVSQYKHDTYIKGMQVLKSVKLIFDVIHIEGTTVVQTSDLERKEITNDNTSIDVNNIVYNIEVPPECRLSNEQCPDNVLTPEIIEAFQKDGVVAIRGLLTNSELKGLRESSDDIIQDERRRKRGSRTTGRQFYSSKNHVIFDDKYDEGLFGVEDDNGFRRVALFSILPYISQTLLRYDAHRASNAFEENKSEQVDKSLRVIRDVFLAKDQDPFHCGWHVDDTGFWPSTSSSPGINAWIAIDDMPKSTGGGFALSIGSHLAEWKEEVYNITGSTFTLPDEGYRDAEDMFQRRGVGTCNIKNAASHLHEKLEDVKRVYDLRAGDVILHTRWLFHRTVPFEYDFIQKQKSLRNKIDKLSEDSLLYRRYSIRYSPGNAILPKGYGTELSLLHNPELEGKTLDEVTGIDGPWYPQCWPAIDQNELSGMKNIFQNKMVIAEETRKHRMKEMAPFLQEMGRQKRKSQLDNVHQGKKYENQGKSSASFGNKLKKKQDGGGEF</sequence>
<accession>A0A7S3PWW4</accession>
<proteinExistence type="predicted"/>
<gene>
    <name evidence="3" type="ORF">CDEB00056_LOCUS2797</name>
</gene>
<dbReference type="InterPro" id="IPR008775">
    <property type="entry name" value="Phytyl_CoA_dOase-like"/>
</dbReference>
<feature type="region of interest" description="Disordered" evidence="2">
    <location>
        <begin position="539"/>
        <end position="584"/>
    </location>
</feature>
<feature type="region of interest" description="Disordered" evidence="2">
    <location>
        <begin position="1"/>
        <end position="42"/>
    </location>
</feature>
<evidence type="ECO:0000256" key="1">
    <source>
        <dbReference type="ARBA" id="ARBA00001962"/>
    </source>
</evidence>
<dbReference type="PANTHER" id="PTHR20883:SF46">
    <property type="entry name" value="PHYTANOYL-COA HYDROXYLASE"/>
    <property type="match status" value="1"/>
</dbReference>
<dbReference type="SUPFAM" id="SSF51197">
    <property type="entry name" value="Clavaminate synthase-like"/>
    <property type="match status" value="1"/>
</dbReference>
<evidence type="ECO:0000256" key="2">
    <source>
        <dbReference type="SAM" id="MobiDB-lite"/>
    </source>
</evidence>
<protein>
    <recommendedName>
        <fullName evidence="4">Phytanoyl-CoA dioxygenase</fullName>
    </recommendedName>
</protein>
<evidence type="ECO:0000313" key="3">
    <source>
        <dbReference type="EMBL" id="CAE0457956.1"/>
    </source>
</evidence>
<dbReference type="PANTHER" id="PTHR20883">
    <property type="entry name" value="PHYTANOYL-COA DIOXYGENASE DOMAIN CONTAINING 1"/>
    <property type="match status" value="1"/>
</dbReference>
<reference evidence="3" key="1">
    <citation type="submission" date="2021-01" db="EMBL/GenBank/DDBJ databases">
        <authorList>
            <person name="Corre E."/>
            <person name="Pelletier E."/>
            <person name="Niang G."/>
            <person name="Scheremetjew M."/>
            <person name="Finn R."/>
            <person name="Kale V."/>
            <person name="Holt S."/>
            <person name="Cochrane G."/>
            <person name="Meng A."/>
            <person name="Brown T."/>
            <person name="Cohen L."/>
        </authorList>
    </citation>
    <scope>NUCLEOTIDE SEQUENCE</scope>
    <source>
        <strain evidence="3">MM31A-1</strain>
    </source>
</reference>
<name>A0A7S3PWW4_9STRA</name>
<dbReference type="EMBL" id="HBIO01004081">
    <property type="protein sequence ID" value="CAE0457956.1"/>
    <property type="molecule type" value="Transcribed_RNA"/>
</dbReference>
<organism evidence="3">
    <name type="scientific">Chaetoceros debilis</name>
    <dbReference type="NCBI Taxonomy" id="122233"/>
    <lineage>
        <taxon>Eukaryota</taxon>
        <taxon>Sar</taxon>
        <taxon>Stramenopiles</taxon>
        <taxon>Ochrophyta</taxon>
        <taxon>Bacillariophyta</taxon>
        <taxon>Coscinodiscophyceae</taxon>
        <taxon>Chaetocerotophycidae</taxon>
        <taxon>Chaetocerotales</taxon>
        <taxon>Chaetocerotaceae</taxon>
        <taxon>Chaetoceros</taxon>
    </lineage>
</organism>
<dbReference type="AlphaFoldDB" id="A0A7S3PWW4"/>